<dbReference type="Proteomes" id="UP000886885">
    <property type="component" value="Chromosome 9A"/>
</dbReference>
<proteinExistence type="predicted"/>
<dbReference type="GO" id="GO:0098662">
    <property type="term" value="P:inorganic cation transmembrane transport"/>
    <property type="evidence" value="ECO:0007669"/>
    <property type="project" value="TreeGrafter"/>
</dbReference>
<organism evidence="6 7">
    <name type="scientific">Populus tomentosa</name>
    <name type="common">Chinese white poplar</name>
    <dbReference type="NCBI Taxonomy" id="118781"/>
    <lineage>
        <taxon>Eukaryota</taxon>
        <taxon>Viridiplantae</taxon>
        <taxon>Streptophyta</taxon>
        <taxon>Embryophyta</taxon>
        <taxon>Tracheophyta</taxon>
        <taxon>Spermatophyta</taxon>
        <taxon>Magnoliopsida</taxon>
        <taxon>eudicotyledons</taxon>
        <taxon>Gunneridae</taxon>
        <taxon>Pentapetalae</taxon>
        <taxon>rosids</taxon>
        <taxon>fabids</taxon>
        <taxon>Malpighiales</taxon>
        <taxon>Salicaceae</taxon>
        <taxon>Saliceae</taxon>
        <taxon>Populus</taxon>
    </lineage>
</organism>
<dbReference type="InterPro" id="IPR050794">
    <property type="entry name" value="CPA2_transporter"/>
</dbReference>
<evidence type="ECO:0000313" key="6">
    <source>
        <dbReference type="EMBL" id="KAG6762519.1"/>
    </source>
</evidence>
<keyword evidence="5" id="KW-0472">Membrane</keyword>
<keyword evidence="4" id="KW-0406">Ion transport</keyword>
<dbReference type="PANTHER" id="PTHR32468:SF109">
    <property type="entry name" value="CATION_H(+) ANTIPORTER 24-RELATED"/>
    <property type="match status" value="1"/>
</dbReference>
<keyword evidence="3" id="KW-0630">Potassium</keyword>
<keyword evidence="2" id="KW-0633">Potassium transport</keyword>
<reference evidence="6" key="1">
    <citation type="journal article" date="2020" name="bioRxiv">
        <title>Hybrid origin of Populus tomentosa Carr. identified through genome sequencing and phylogenomic analysis.</title>
        <authorList>
            <person name="An X."/>
            <person name="Gao K."/>
            <person name="Chen Z."/>
            <person name="Li J."/>
            <person name="Yang X."/>
            <person name="Yang X."/>
            <person name="Zhou J."/>
            <person name="Guo T."/>
            <person name="Zhao T."/>
            <person name="Huang S."/>
            <person name="Miao D."/>
            <person name="Khan W.U."/>
            <person name="Rao P."/>
            <person name="Ye M."/>
            <person name="Lei B."/>
            <person name="Liao W."/>
            <person name="Wang J."/>
            <person name="Ji L."/>
            <person name="Li Y."/>
            <person name="Guo B."/>
            <person name="Mustafa N.S."/>
            <person name="Li S."/>
            <person name="Yun Q."/>
            <person name="Keller S.R."/>
            <person name="Mao J."/>
            <person name="Zhang R."/>
            <person name="Strauss S.H."/>
        </authorList>
    </citation>
    <scope>NUCLEOTIDE SEQUENCE</scope>
    <source>
        <strain evidence="6">GM15</strain>
        <tissue evidence="6">Leaf</tissue>
    </source>
</reference>
<dbReference type="PANTHER" id="PTHR32468">
    <property type="entry name" value="CATION/H + ANTIPORTER"/>
    <property type="match status" value="1"/>
</dbReference>
<evidence type="ECO:0000256" key="5">
    <source>
        <dbReference type="SAM" id="Phobius"/>
    </source>
</evidence>
<dbReference type="GO" id="GO:0006885">
    <property type="term" value="P:regulation of pH"/>
    <property type="evidence" value="ECO:0007669"/>
    <property type="project" value="TreeGrafter"/>
</dbReference>
<evidence type="ECO:0000256" key="3">
    <source>
        <dbReference type="ARBA" id="ARBA00022958"/>
    </source>
</evidence>
<keyword evidence="7" id="KW-1185">Reference proteome</keyword>
<accession>A0A8X8CQA7</accession>
<feature type="transmembrane region" description="Helical" evidence="5">
    <location>
        <begin position="30"/>
        <end position="49"/>
    </location>
</feature>
<dbReference type="GO" id="GO:0006813">
    <property type="term" value="P:potassium ion transport"/>
    <property type="evidence" value="ECO:0007669"/>
    <property type="project" value="UniProtKB-KW"/>
</dbReference>
<keyword evidence="1" id="KW-0813">Transport</keyword>
<name>A0A8X8CQA7_POPTO</name>
<protein>
    <submittedName>
        <fullName evidence="6">Uncharacterized protein</fullName>
    </submittedName>
</protein>
<feature type="transmembrane region" description="Helical" evidence="5">
    <location>
        <begin position="6"/>
        <end position="23"/>
    </location>
</feature>
<evidence type="ECO:0000256" key="4">
    <source>
        <dbReference type="ARBA" id="ARBA00023065"/>
    </source>
</evidence>
<dbReference type="EMBL" id="JAAWWB010000017">
    <property type="protein sequence ID" value="KAG6762519.1"/>
    <property type="molecule type" value="Genomic_DNA"/>
</dbReference>
<dbReference type="GO" id="GO:0012505">
    <property type="term" value="C:endomembrane system"/>
    <property type="evidence" value="ECO:0007669"/>
    <property type="project" value="TreeGrafter"/>
</dbReference>
<evidence type="ECO:0000313" key="7">
    <source>
        <dbReference type="Proteomes" id="UP000886885"/>
    </source>
</evidence>
<sequence>MALTPALVNDVIGIIVIIAFETFRQGQSSAISVLWFVISVIILVAYGIVFTRRALIWIVENTPEEKPVNQSCSFHSNNAKIGASLTDMLASHEVLAYADRMVANREVSLTVIKLLSCNNVGDNVNEEKLDKWVVTSFWVKNVRNWTVVYVENLN</sequence>
<comment type="caution">
    <text evidence="6">The sequence shown here is derived from an EMBL/GenBank/DDBJ whole genome shotgun (WGS) entry which is preliminary data.</text>
</comment>
<evidence type="ECO:0000256" key="2">
    <source>
        <dbReference type="ARBA" id="ARBA00022538"/>
    </source>
</evidence>
<dbReference type="AlphaFoldDB" id="A0A8X8CQA7"/>
<keyword evidence="5" id="KW-0812">Transmembrane</keyword>
<evidence type="ECO:0000256" key="1">
    <source>
        <dbReference type="ARBA" id="ARBA00022448"/>
    </source>
</evidence>
<gene>
    <name evidence="6" type="ORF">POTOM_033027</name>
</gene>
<keyword evidence="5" id="KW-1133">Transmembrane helix</keyword>